<evidence type="ECO:0000313" key="3">
    <source>
        <dbReference type="RefSeq" id="XP_031746570.1"/>
    </source>
</evidence>
<name>A0A8J1IP99_XENTR</name>
<dbReference type="Xenbase" id="XB-GENE-29091663">
    <property type="gene designation" value="LOC116406565"/>
</dbReference>
<dbReference type="AGR" id="Xenbase:XB-GENE-29091663"/>
<dbReference type="Proteomes" id="UP000008143">
    <property type="component" value="Chromosome 8"/>
</dbReference>
<reference evidence="3" key="1">
    <citation type="submission" date="2025-08" db="UniProtKB">
        <authorList>
            <consortium name="RefSeq"/>
        </authorList>
    </citation>
    <scope>IDENTIFICATION</scope>
    <source>
        <strain evidence="3">Nigerian</strain>
        <tissue evidence="3">Liver and blood</tissue>
    </source>
</reference>
<feature type="compositionally biased region" description="Basic residues" evidence="1">
    <location>
        <begin position="149"/>
        <end position="158"/>
    </location>
</feature>
<sequence>MAAIYVNYINLCVFPLQEKFIKTSIQPSCSWNDESYYRINLIADESCPASPSTKESHPDVELVQELPTLVQLMTPRQTIYADFPSVSDPENKWNIAEILGDLFSSDNSSLFMCILLDLITLMYFWKGKRKDEEEATAENEAQNQMPKHVNLKRKKAIPKKRENRQTQRPKKKKLGFRVRKSFCRVPRKLKRKGKSKPKKIEFGKLFCKFISLCLEGDF</sequence>
<proteinExistence type="predicted"/>
<dbReference type="KEGG" id="xtr:116406565"/>
<protein>
    <submittedName>
        <fullName evidence="3">Uncharacterized protein LOC116406565 isoform X1</fullName>
    </submittedName>
</protein>
<dbReference type="AlphaFoldDB" id="A0A8J1IP99"/>
<evidence type="ECO:0000313" key="2">
    <source>
        <dbReference type="Proteomes" id="UP000008143"/>
    </source>
</evidence>
<gene>
    <name evidence="3 4" type="primary">LOC116406565</name>
</gene>
<evidence type="ECO:0000256" key="1">
    <source>
        <dbReference type="SAM" id="MobiDB-lite"/>
    </source>
</evidence>
<feature type="region of interest" description="Disordered" evidence="1">
    <location>
        <begin position="135"/>
        <end position="174"/>
    </location>
</feature>
<dbReference type="RefSeq" id="XP_031746570.1">
    <property type="nucleotide sequence ID" value="XM_031890710.1"/>
</dbReference>
<accession>A0A8J1IP99</accession>
<evidence type="ECO:0000313" key="4">
    <source>
        <dbReference type="Xenbase" id="XB-GENE-29091663"/>
    </source>
</evidence>
<dbReference type="OrthoDB" id="10528124at2759"/>
<dbReference type="GeneID" id="116406565"/>
<keyword evidence="2" id="KW-1185">Reference proteome</keyword>
<organism evidence="2 3">
    <name type="scientific">Xenopus tropicalis</name>
    <name type="common">Western clawed frog</name>
    <name type="synonym">Silurana tropicalis</name>
    <dbReference type="NCBI Taxonomy" id="8364"/>
    <lineage>
        <taxon>Eukaryota</taxon>
        <taxon>Metazoa</taxon>
        <taxon>Chordata</taxon>
        <taxon>Craniata</taxon>
        <taxon>Vertebrata</taxon>
        <taxon>Euteleostomi</taxon>
        <taxon>Amphibia</taxon>
        <taxon>Batrachia</taxon>
        <taxon>Anura</taxon>
        <taxon>Pipoidea</taxon>
        <taxon>Pipidae</taxon>
        <taxon>Xenopodinae</taxon>
        <taxon>Xenopus</taxon>
        <taxon>Silurana</taxon>
    </lineage>
</organism>